<dbReference type="AlphaFoldDB" id="A0A934RS97"/>
<dbReference type="Gene3D" id="3.20.20.80">
    <property type="entry name" value="Glycosidases"/>
    <property type="match status" value="1"/>
</dbReference>
<dbReference type="InterPro" id="IPR036156">
    <property type="entry name" value="Beta-gal/glucu_dom_sf"/>
</dbReference>
<dbReference type="Gene3D" id="2.60.40.10">
    <property type="entry name" value="Immunoglobulins"/>
    <property type="match status" value="1"/>
</dbReference>
<keyword evidence="3" id="KW-0326">Glycosidase</keyword>
<dbReference type="GO" id="GO:0005975">
    <property type="term" value="P:carbohydrate metabolic process"/>
    <property type="evidence" value="ECO:0007669"/>
    <property type="project" value="InterPro"/>
</dbReference>
<evidence type="ECO:0000256" key="2">
    <source>
        <dbReference type="ARBA" id="ARBA00022801"/>
    </source>
</evidence>
<evidence type="ECO:0000259" key="7">
    <source>
        <dbReference type="Pfam" id="PF02837"/>
    </source>
</evidence>
<feature type="signal peptide" evidence="4">
    <location>
        <begin position="1"/>
        <end position="22"/>
    </location>
</feature>
<keyword evidence="4" id="KW-0732">Signal</keyword>
<dbReference type="SUPFAM" id="SSF49303">
    <property type="entry name" value="beta-Galactosidase/glucuronidase domain"/>
    <property type="match status" value="1"/>
</dbReference>
<evidence type="ECO:0000256" key="4">
    <source>
        <dbReference type="SAM" id="SignalP"/>
    </source>
</evidence>
<feature type="domain" description="Glycoside hydrolase family 2 catalytic" evidence="6">
    <location>
        <begin position="339"/>
        <end position="459"/>
    </location>
</feature>
<evidence type="ECO:0008006" key="10">
    <source>
        <dbReference type="Google" id="ProtNLM"/>
    </source>
</evidence>
<dbReference type="InterPro" id="IPR017853">
    <property type="entry name" value="GH"/>
</dbReference>
<organism evidence="8 9">
    <name type="scientific">Pelagicoccus mobilis</name>
    <dbReference type="NCBI Taxonomy" id="415221"/>
    <lineage>
        <taxon>Bacteria</taxon>
        <taxon>Pseudomonadati</taxon>
        <taxon>Verrucomicrobiota</taxon>
        <taxon>Opitutia</taxon>
        <taxon>Puniceicoccales</taxon>
        <taxon>Pelagicoccaceae</taxon>
        <taxon>Pelagicoccus</taxon>
    </lineage>
</organism>
<evidence type="ECO:0000256" key="1">
    <source>
        <dbReference type="ARBA" id="ARBA00007401"/>
    </source>
</evidence>
<dbReference type="InterPro" id="IPR051913">
    <property type="entry name" value="GH2_Domain-Containing"/>
</dbReference>
<protein>
    <recommendedName>
        <fullName evidence="10">Beta-galactosidase</fullName>
    </recommendedName>
</protein>
<dbReference type="InterPro" id="IPR013783">
    <property type="entry name" value="Ig-like_fold"/>
</dbReference>
<evidence type="ECO:0000259" key="5">
    <source>
        <dbReference type="Pfam" id="PF00703"/>
    </source>
</evidence>
<dbReference type="InterPro" id="IPR006102">
    <property type="entry name" value="Ig-like_GH2"/>
</dbReference>
<dbReference type="EMBL" id="JAENIL010000002">
    <property type="protein sequence ID" value="MBK1875473.1"/>
    <property type="molecule type" value="Genomic_DNA"/>
</dbReference>
<dbReference type="PANTHER" id="PTHR42732">
    <property type="entry name" value="BETA-GALACTOSIDASE"/>
    <property type="match status" value="1"/>
</dbReference>
<dbReference type="Pfam" id="PF02836">
    <property type="entry name" value="Glyco_hydro_2_C"/>
    <property type="match status" value="1"/>
</dbReference>
<feature type="domain" description="Glycoside hydrolase family 2 immunoglobulin-like beta-sandwich" evidence="5">
    <location>
        <begin position="195"/>
        <end position="302"/>
    </location>
</feature>
<dbReference type="GO" id="GO:0004553">
    <property type="term" value="F:hydrolase activity, hydrolyzing O-glycosyl compounds"/>
    <property type="evidence" value="ECO:0007669"/>
    <property type="project" value="InterPro"/>
</dbReference>
<dbReference type="SUPFAM" id="SSF49785">
    <property type="entry name" value="Galactose-binding domain-like"/>
    <property type="match status" value="1"/>
</dbReference>
<reference evidence="8" key="1">
    <citation type="submission" date="2021-01" db="EMBL/GenBank/DDBJ databases">
        <title>Modified the classification status of verrucomicrobia.</title>
        <authorList>
            <person name="Feng X."/>
        </authorList>
    </citation>
    <scope>NUCLEOTIDE SEQUENCE</scope>
    <source>
        <strain evidence="8">KCTC 13126</strain>
    </source>
</reference>
<evidence type="ECO:0000256" key="3">
    <source>
        <dbReference type="ARBA" id="ARBA00023295"/>
    </source>
</evidence>
<name>A0A934RS97_9BACT</name>
<dbReference type="InterPro" id="IPR006103">
    <property type="entry name" value="Glyco_hydro_2_cat"/>
</dbReference>
<comment type="similarity">
    <text evidence="1">Belongs to the glycosyl hydrolase 2 family.</text>
</comment>
<feature type="domain" description="Glycosyl hydrolases family 2 sugar binding" evidence="7">
    <location>
        <begin position="35"/>
        <end position="190"/>
    </location>
</feature>
<dbReference type="Pfam" id="PF02837">
    <property type="entry name" value="Glyco_hydro_2_N"/>
    <property type="match status" value="1"/>
</dbReference>
<evidence type="ECO:0000313" key="8">
    <source>
        <dbReference type="EMBL" id="MBK1875473.1"/>
    </source>
</evidence>
<dbReference type="InterPro" id="IPR006104">
    <property type="entry name" value="Glyco_hydro_2_N"/>
</dbReference>
<keyword evidence="9" id="KW-1185">Reference proteome</keyword>
<comment type="caution">
    <text evidence="8">The sequence shown here is derived from an EMBL/GenBank/DDBJ whole genome shotgun (WGS) entry which is preliminary data.</text>
</comment>
<sequence>MLGIRSLLFVAFSATLSLSVSSGAAKSAPTDTLSLDGKWEIVFDVDNAGRDGDWQLEENFNRVEGRRAIDVPSAWERIEKDYEGVAFYRREFEVPADWKDKVVRIQFGAVNYLSELWINDEAIGVNEGGFTPFEFRIDRVLKPGEMNSVALRVVGPIMLQDKNIDGIGQLETVQWRGGLTAGIWQSVQLVATGDTYVKDVFLRPNLGESSATFEVELDQTGVKTEKVDLEIEIFSTEEGSKKIAVLREDLDLRPGTTRKSWTIKMPGALPWSPEFPNLYKARLTVSTEGHLSDSWSHRFGLRHLTLEEGGFELNGEPIYIKATFFEGLYPRGIANPDSEEMIRTEIRLAKEAGFNMIRPWRRPPVPQWLDIADEMGVLVIASPAIECMRLPHSTPYLPRRIENEIRETILRDRNRTCIVQWELFNELHRPILMQAMRPMAMMARDLDPTRLILDESGGWAFGANMYLPYEYEPTKINDIHNYPGPFINNQLFDGYLAIGMSDDEKKTSGFTGNTPGRNVVAGIPSFISEIGYGSLPDLSSVNELFQEKGEPLAPAYRYHARLQEEQERMIKESGFDYLFPDFDDFVEAQQEIHGMGNKRMLEAIRSNPNVRGFCVHALTGGDWVLGAGLLDIWRQPKGYVYEGTKAANQPRILALRAYPRNVYSDEGVKIEVTGINDLDSIPSLLEVDVLSESGKSVFKKELSFDYTHGVSRIFEKEVDARRLSGTYTIKARALSEKGDVLAKNEYEIEVFSSASLKVPAAEIAVLDLGNTLTPFLEESGVRYSSFSKDTAADIPVFITSLAAKEAKDKALLSELVDFIESGGTAVYIQGSGTKFDRSKSTQIKKLGLPVSGNVEHAMGLWSCIPHLVRDHPIFDGLPSDTVMRDIYQNVYPKTTLRDLGGESVASSIGYEWFSHEDDLQYSGPGESWWGADLAIVPFGKGRCVISELRIVENLGKDPVADMIFFNLVNFASE</sequence>
<accession>A0A934RS97</accession>
<dbReference type="Proteomes" id="UP000617628">
    <property type="component" value="Unassembled WGS sequence"/>
</dbReference>
<dbReference type="Gene3D" id="2.60.120.260">
    <property type="entry name" value="Galactose-binding domain-like"/>
    <property type="match status" value="1"/>
</dbReference>
<evidence type="ECO:0000259" key="6">
    <source>
        <dbReference type="Pfam" id="PF02836"/>
    </source>
</evidence>
<dbReference type="RefSeq" id="WP_200353690.1">
    <property type="nucleotide sequence ID" value="NZ_JAENIL010000002.1"/>
</dbReference>
<keyword evidence="2" id="KW-0378">Hydrolase</keyword>
<dbReference type="SUPFAM" id="SSF51445">
    <property type="entry name" value="(Trans)glycosidases"/>
    <property type="match status" value="1"/>
</dbReference>
<gene>
    <name evidence="8" type="ORF">JIN87_01270</name>
</gene>
<proteinExistence type="inferred from homology"/>
<dbReference type="Pfam" id="PF00703">
    <property type="entry name" value="Glyco_hydro_2"/>
    <property type="match status" value="1"/>
</dbReference>
<dbReference type="InterPro" id="IPR008979">
    <property type="entry name" value="Galactose-bd-like_sf"/>
</dbReference>
<dbReference type="PANTHER" id="PTHR42732:SF1">
    <property type="entry name" value="BETA-MANNOSIDASE"/>
    <property type="match status" value="1"/>
</dbReference>
<evidence type="ECO:0000313" key="9">
    <source>
        <dbReference type="Proteomes" id="UP000617628"/>
    </source>
</evidence>
<feature type="chain" id="PRO_5037543205" description="Beta-galactosidase" evidence="4">
    <location>
        <begin position="23"/>
        <end position="973"/>
    </location>
</feature>